<comment type="caution">
    <text evidence="1">The sequence shown here is derived from an EMBL/GenBank/DDBJ whole genome shotgun (WGS) entry which is preliminary data.</text>
</comment>
<organism evidence="1 2">
    <name type="scientific">Tuber magnatum</name>
    <name type="common">white Piedmont truffle</name>
    <dbReference type="NCBI Taxonomy" id="42249"/>
    <lineage>
        <taxon>Eukaryota</taxon>
        <taxon>Fungi</taxon>
        <taxon>Dikarya</taxon>
        <taxon>Ascomycota</taxon>
        <taxon>Pezizomycotina</taxon>
        <taxon>Pezizomycetes</taxon>
        <taxon>Pezizales</taxon>
        <taxon>Tuberaceae</taxon>
        <taxon>Tuber</taxon>
    </lineage>
</organism>
<proteinExistence type="predicted"/>
<dbReference type="Proteomes" id="UP000246991">
    <property type="component" value="Unassembled WGS sequence"/>
</dbReference>
<evidence type="ECO:0000313" key="2">
    <source>
        <dbReference type="Proteomes" id="UP000246991"/>
    </source>
</evidence>
<evidence type="ECO:0000313" key="1">
    <source>
        <dbReference type="EMBL" id="PWW76978.1"/>
    </source>
</evidence>
<sequence>MERPQITGFLESEVIALEGADTVIVHVHKELLDAHCGASGDRWWSCFNSGTIKRLVEFLYQGDYTAPPPVPVLPVTPASTIYGGDSGSGAGDAVGESTLLAAESTTSPGSLDYEGVLLSHAELFILAKSRQIDRLGNICLGKLLADMKEAQAKLPDSVFSEIMVELLQYSYSHCYMGNSSGWGELQEVISKVWIEKIEWILEMPGASLLSGEGKLVKDLMIGTVKRLIEANRRLATKEENKEQVVVLQQECIDSISEEVPLRKGRKGKRVEARKVSYQLPTYYDSRAEAFKATAGVSLKD</sequence>
<dbReference type="AlphaFoldDB" id="A0A317SRH6"/>
<keyword evidence="2" id="KW-1185">Reference proteome</keyword>
<gene>
    <name evidence="1" type="ORF">C7212DRAFT_343711</name>
</gene>
<evidence type="ECO:0008006" key="3">
    <source>
        <dbReference type="Google" id="ProtNLM"/>
    </source>
</evidence>
<protein>
    <recommendedName>
        <fullName evidence="3">BTB domain-containing protein</fullName>
    </recommendedName>
</protein>
<dbReference type="EMBL" id="PYWC01000028">
    <property type="protein sequence ID" value="PWW76978.1"/>
    <property type="molecule type" value="Genomic_DNA"/>
</dbReference>
<dbReference type="STRING" id="42249.A0A317SRH6"/>
<accession>A0A317SRH6</accession>
<reference evidence="1 2" key="1">
    <citation type="submission" date="2018-03" db="EMBL/GenBank/DDBJ databases">
        <title>Genomes of Pezizomycetes fungi and the evolution of truffles.</title>
        <authorList>
            <person name="Murat C."/>
            <person name="Payen T."/>
            <person name="Noel B."/>
            <person name="Kuo A."/>
            <person name="Martin F.M."/>
        </authorList>
    </citation>
    <scope>NUCLEOTIDE SEQUENCE [LARGE SCALE GENOMIC DNA]</scope>
    <source>
        <strain evidence="1">091103-1</strain>
    </source>
</reference>
<dbReference type="OrthoDB" id="9997739at2759"/>
<name>A0A317SRH6_9PEZI</name>